<organism evidence="1">
    <name type="scientific">Trypanosoma congolense (strain IL3000)</name>
    <dbReference type="NCBI Taxonomy" id="1068625"/>
    <lineage>
        <taxon>Eukaryota</taxon>
        <taxon>Discoba</taxon>
        <taxon>Euglenozoa</taxon>
        <taxon>Kinetoplastea</taxon>
        <taxon>Metakinetoplastina</taxon>
        <taxon>Trypanosomatida</taxon>
        <taxon>Trypanosomatidae</taxon>
        <taxon>Trypanosoma</taxon>
        <taxon>Nannomonas</taxon>
    </lineage>
</organism>
<dbReference type="InterPro" id="IPR052587">
    <property type="entry name" value="TELO2-interacting_protein_1"/>
</dbReference>
<sequence length="931" mass="102346">MGEERFDATGSVSPFESTSLETTTLVCRLAENSDKFDNVLDMILILQQQLVKLFHSSSVGTDSSKTAASLASKDEERLLIVRAVRALHTVGAAHHGKYFQSNSYHTNAAFFIQEMLGALTGDRRDWYHQLQVESLSACVAVVKASGCENVRLCLPGIVSACTKYLVRARQGVDAVDTRVGAVELLRLSLTTSLATCEANERWFTESIDPLSRSMGHLFAPKELIATEMAFPVVKALLQLVVEVLSLPAITSSASSPLVQVLLVACFQLQNLAHLSGERVIDDTSCFPRSLLKDEGIVNMLRMQLLHLHKIELLHFSSALLRCEETRFIFFSDAAQFNRVINHCVLTVGTEMDVEDFCGSRTHTSRICSVVDEFIHCVASSIGMVVEGPTRLEAFMDDCDTTLADWDLYALHVPTIYVLTRLVVWQFNANLCSSANGPIVCGGGARGEGHRVEELILSGAFEHLWSVVAKPHLWNITEDEELCTRRQLQHRHVVAATLLRFLEITVQTFYAVGGNRNIMQKRAVRRLTVLVLYLVLEKAVIAGIVHDTAMRVIESFSKAAGLSDALSFFLESSSLIADEAARAVTEEELRTAAANVLHGGISFIRERLPVASHKRSVGCVSEQRRLIQAIVDISPIIDVPVEVVAKVADFVASCVKVANDGCRRATLQEDASGARAAVSVLTSCFELSAMLNRSVPQCGFDEDQDSMTTSSEPRVKILQIAVLEAMQMLMSYCARNDAVAPYAIRAVVCGLTVFLTTPEAAGWQRDGDSIGSKDPPPVFSWEKDGSAPVLVRSHLRTVYKAYLAFMAILTEPVATVSTPNLMRQRSAPERRALESVRPKPGVMAALGGLEALFSLSKDFLSRRMVEEVLPLVLTWYERSLIPRIPTATDEKLKAGTKRFIEGLCHIDPSITEELRTACSRLLPPHFLAGLLT</sequence>
<dbReference type="VEuPathDB" id="TriTrypDB:TcIL3000.11.4570"/>
<gene>
    <name evidence="1" type="ORF">TCIL3000_11_4570</name>
</gene>
<dbReference type="PANTHER" id="PTHR18460">
    <property type="entry name" value="TEL2 INTERACTING PROTEIN 1 TTI1 FAMILY MEMBER"/>
    <property type="match status" value="1"/>
</dbReference>
<name>G0V082_TRYCI</name>
<dbReference type="GO" id="GO:0005737">
    <property type="term" value="C:cytoplasm"/>
    <property type="evidence" value="ECO:0007669"/>
    <property type="project" value="TreeGrafter"/>
</dbReference>
<accession>G0V082</accession>
<dbReference type="AlphaFoldDB" id="G0V082"/>
<reference evidence="1" key="1">
    <citation type="journal article" date="2012" name="Proc. Natl. Acad. Sci. U.S.A.">
        <title>Antigenic diversity is generated by distinct evolutionary mechanisms in African trypanosome species.</title>
        <authorList>
            <person name="Jackson A.P."/>
            <person name="Berry A."/>
            <person name="Aslett M."/>
            <person name="Allison H.C."/>
            <person name="Burton P."/>
            <person name="Vavrova-Anderson J."/>
            <person name="Brown R."/>
            <person name="Browne H."/>
            <person name="Corton N."/>
            <person name="Hauser H."/>
            <person name="Gamble J."/>
            <person name="Gilderthorp R."/>
            <person name="Marcello L."/>
            <person name="McQuillan J."/>
            <person name="Otto T.D."/>
            <person name="Quail M.A."/>
            <person name="Sanders M.J."/>
            <person name="van Tonder A."/>
            <person name="Ginger M.L."/>
            <person name="Field M.C."/>
            <person name="Barry J.D."/>
            <person name="Hertz-Fowler C."/>
            <person name="Berriman M."/>
        </authorList>
    </citation>
    <scope>NUCLEOTIDE SEQUENCE</scope>
    <source>
        <strain evidence="1">IL3000</strain>
    </source>
</reference>
<protein>
    <submittedName>
        <fullName evidence="1">Uncharacterized protein TCIL3000_11_4570</fullName>
    </submittedName>
</protein>
<dbReference type="EMBL" id="HE575324">
    <property type="protein sequence ID" value="CCC95052.1"/>
    <property type="molecule type" value="Genomic_DNA"/>
</dbReference>
<evidence type="ECO:0000313" key="1">
    <source>
        <dbReference type="EMBL" id="CCC95052.1"/>
    </source>
</evidence>
<dbReference type="PANTHER" id="PTHR18460:SF3">
    <property type="entry name" value="TELO2-INTERACTING PROTEIN 1 HOMOLOG"/>
    <property type="match status" value="1"/>
</dbReference>
<proteinExistence type="predicted"/>